<gene>
    <name evidence="2" type="ORF">A2669_02680</name>
</gene>
<feature type="transmembrane region" description="Helical" evidence="1">
    <location>
        <begin position="221"/>
        <end position="240"/>
    </location>
</feature>
<feature type="transmembrane region" description="Helical" evidence="1">
    <location>
        <begin position="176"/>
        <end position="209"/>
    </location>
</feature>
<feature type="transmembrane region" description="Helical" evidence="1">
    <location>
        <begin position="153"/>
        <end position="170"/>
    </location>
</feature>
<protein>
    <recommendedName>
        <fullName evidence="4">Glycosyltransferase RgtA/B/C/D-like domain-containing protein</fullName>
    </recommendedName>
</protein>
<proteinExistence type="predicted"/>
<feature type="transmembrane region" description="Helical" evidence="1">
    <location>
        <begin position="361"/>
        <end position="383"/>
    </location>
</feature>
<keyword evidence="1" id="KW-1133">Transmembrane helix</keyword>
<name>A0A1F8F409_9BACT</name>
<evidence type="ECO:0000313" key="3">
    <source>
        <dbReference type="Proteomes" id="UP000177605"/>
    </source>
</evidence>
<feature type="transmembrane region" description="Helical" evidence="1">
    <location>
        <begin position="332"/>
        <end position="349"/>
    </location>
</feature>
<sequence>MTFLRSNKALVILVVVTLLLTCIPVVHAFLFIGGTWQGVPQSYGDEILYQVQMETIAEGYFNLGNPYFYEHRFDPPLVLFSGSWIAAIPMLLGLPLIPALILNFSLWSVIFALLCYWLFREFNLGKTAAAFGALAGLLSCLDALSRTNSLQQVNAFFIFFLIALTRFLKYQDRGSIILLGIATGCTFWVFSYLWQTAVITLGLLFLWALARKQWTLLKATLLSSALGGAIGLPPILYILWQTHTPFFWESVARFGLVNTHLPMAEIFYSGGWIGILLALLTALYWRFSTLRTREYAFILLFIAISGLGLWIMQGSNLVTGKLLETGEHLRRFIVPWLALMTFVSAYLLWHHRQAMSRIGRALALCVGVVIIGANLYFASTYIVRYAFFNINPDLWQTQQLYAAPAAWLQEHEKEPVVVWGDPHGYLVNHIALLTRHFVLYVEAGKYMMVSNEELRERYLVSRYFNNPTVADLERDLNYFIGRGDTYHHAKTVERGIKICRLLNFWSATRKEACGTPPSSVDLLGKDLFESMEWKFQNDIRPNIGSYLKKYNVSYILKETALDTAYTPEALGARLVWSNGRFELYRL</sequence>
<evidence type="ECO:0008006" key="4">
    <source>
        <dbReference type="Google" id="ProtNLM"/>
    </source>
</evidence>
<keyword evidence="1" id="KW-0812">Transmembrane</keyword>
<dbReference type="Proteomes" id="UP000177605">
    <property type="component" value="Unassembled WGS sequence"/>
</dbReference>
<dbReference type="EMBL" id="MGJM01000006">
    <property type="protein sequence ID" value="OGN06976.1"/>
    <property type="molecule type" value="Genomic_DNA"/>
</dbReference>
<evidence type="ECO:0000313" key="2">
    <source>
        <dbReference type="EMBL" id="OGN06976.1"/>
    </source>
</evidence>
<feature type="transmembrane region" description="Helical" evidence="1">
    <location>
        <begin position="101"/>
        <end position="119"/>
    </location>
</feature>
<feature type="transmembrane region" description="Helical" evidence="1">
    <location>
        <begin position="294"/>
        <end position="312"/>
    </location>
</feature>
<organism evidence="2 3">
    <name type="scientific">Candidatus Yanofskybacteria bacterium RIFCSPHIGHO2_01_FULL_48_25b</name>
    <dbReference type="NCBI Taxonomy" id="1802672"/>
    <lineage>
        <taxon>Bacteria</taxon>
        <taxon>Candidatus Yanofskyibacteriota</taxon>
    </lineage>
</organism>
<reference evidence="2 3" key="1">
    <citation type="journal article" date="2016" name="Nat. Commun.">
        <title>Thousands of microbial genomes shed light on interconnected biogeochemical processes in an aquifer system.</title>
        <authorList>
            <person name="Anantharaman K."/>
            <person name="Brown C.T."/>
            <person name="Hug L.A."/>
            <person name="Sharon I."/>
            <person name="Castelle C.J."/>
            <person name="Probst A.J."/>
            <person name="Thomas B.C."/>
            <person name="Singh A."/>
            <person name="Wilkins M.J."/>
            <person name="Karaoz U."/>
            <person name="Brodie E.L."/>
            <person name="Williams K.H."/>
            <person name="Hubbard S.S."/>
            <person name="Banfield J.F."/>
        </authorList>
    </citation>
    <scope>NUCLEOTIDE SEQUENCE [LARGE SCALE GENOMIC DNA]</scope>
</reference>
<feature type="transmembrane region" description="Helical" evidence="1">
    <location>
        <begin position="266"/>
        <end position="287"/>
    </location>
</feature>
<comment type="caution">
    <text evidence="2">The sequence shown here is derived from an EMBL/GenBank/DDBJ whole genome shotgun (WGS) entry which is preliminary data.</text>
</comment>
<accession>A0A1F8F409</accession>
<keyword evidence="1" id="KW-0472">Membrane</keyword>
<evidence type="ECO:0000256" key="1">
    <source>
        <dbReference type="SAM" id="Phobius"/>
    </source>
</evidence>
<dbReference type="AlphaFoldDB" id="A0A1F8F409"/>